<gene>
    <name evidence="1" type="ORF">SDC9_99403</name>
</gene>
<comment type="caution">
    <text evidence="1">The sequence shown here is derived from an EMBL/GenBank/DDBJ whole genome shotgun (WGS) entry which is preliminary data.</text>
</comment>
<evidence type="ECO:0000313" key="1">
    <source>
        <dbReference type="EMBL" id="MPM52643.1"/>
    </source>
</evidence>
<dbReference type="AlphaFoldDB" id="A0A645AP69"/>
<reference evidence="1" key="1">
    <citation type="submission" date="2019-08" db="EMBL/GenBank/DDBJ databases">
        <authorList>
            <person name="Kucharzyk K."/>
            <person name="Murdoch R.W."/>
            <person name="Higgins S."/>
            <person name="Loffler F."/>
        </authorList>
    </citation>
    <scope>NUCLEOTIDE SEQUENCE</scope>
</reference>
<organism evidence="1">
    <name type="scientific">bioreactor metagenome</name>
    <dbReference type="NCBI Taxonomy" id="1076179"/>
    <lineage>
        <taxon>unclassified sequences</taxon>
        <taxon>metagenomes</taxon>
        <taxon>ecological metagenomes</taxon>
    </lineage>
</organism>
<sequence length="102" mass="11479">MVPLLYNWGVGKLLLVSFMDDAFRIVRRAVVHDNQFVPAEGLVQYGLNCAFNTVPAVVSGQYQGELNCLIDRFMVSSAHYNVPFKLFFIACRWFDIGATANT</sequence>
<name>A0A645AP69_9ZZZZ</name>
<dbReference type="EMBL" id="VSSQ01013957">
    <property type="protein sequence ID" value="MPM52643.1"/>
    <property type="molecule type" value="Genomic_DNA"/>
</dbReference>
<accession>A0A645AP69</accession>
<protein>
    <submittedName>
        <fullName evidence="1">Uncharacterized protein</fullName>
    </submittedName>
</protein>
<proteinExistence type="predicted"/>